<dbReference type="Gene3D" id="1.10.510.10">
    <property type="entry name" value="Transferase(Phosphotransferase) domain 1"/>
    <property type="match status" value="1"/>
</dbReference>
<reference evidence="2" key="1">
    <citation type="submission" date="2022-08" db="EMBL/GenBank/DDBJ databases">
        <authorList>
            <person name="Kallberg Y."/>
            <person name="Tangrot J."/>
            <person name="Rosling A."/>
        </authorList>
    </citation>
    <scope>NUCLEOTIDE SEQUENCE</scope>
    <source>
        <strain evidence="2">Wild A</strain>
    </source>
</reference>
<keyword evidence="3" id="KW-1185">Reference proteome</keyword>
<sequence length="139" mass="15525">MLIDLAKCFNNIHDNDLIHGDFHPGNVLVSNLFFITDMGLCKHANQKLTQNNEGKLYGVLPYVAPEVLRGKDHTQASDIYGFGIIALEVITGLSPYYNIAHDEYLAIKICQGLRPISKYQIPQLLSDIINQCLDANPLN</sequence>
<dbReference type="PROSITE" id="PS50011">
    <property type="entry name" value="PROTEIN_KINASE_DOM"/>
    <property type="match status" value="1"/>
</dbReference>
<comment type="caution">
    <text evidence="2">The sequence shown here is derived from an EMBL/GenBank/DDBJ whole genome shotgun (WGS) entry which is preliminary data.</text>
</comment>
<dbReference type="InterPro" id="IPR000719">
    <property type="entry name" value="Prot_kinase_dom"/>
</dbReference>
<dbReference type="InterPro" id="IPR011009">
    <property type="entry name" value="Kinase-like_dom_sf"/>
</dbReference>
<evidence type="ECO:0000259" key="1">
    <source>
        <dbReference type="PROSITE" id="PS50011"/>
    </source>
</evidence>
<dbReference type="GO" id="GO:0005524">
    <property type="term" value="F:ATP binding"/>
    <property type="evidence" value="ECO:0007669"/>
    <property type="project" value="InterPro"/>
</dbReference>
<protein>
    <submittedName>
        <fullName evidence="2">6354_t:CDS:1</fullName>
    </submittedName>
</protein>
<dbReference type="GO" id="GO:0004674">
    <property type="term" value="F:protein serine/threonine kinase activity"/>
    <property type="evidence" value="ECO:0007669"/>
    <property type="project" value="TreeGrafter"/>
</dbReference>
<dbReference type="Proteomes" id="UP001153678">
    <property type="component" value="Unassembled WGS sequence"/>
</dbReference>
<organism evidence="2 3">
    <name type="scientific">Funneliformis geosporum</name>
    <dbReference type="NCBI Taxonomy" id="1117311"/>
    <lineage>
        <taxon>Eukaryota</taxon>
        <taxon>Fungi</taxon>
        <taxon>Fungi incertae sedis</taxon>
        <taxon>Mucoromycota</taxon>
        <taxon>Glomeromycotina</taxon>
        <taxon>Glomeromycetes</taxon>
        <taxon>Glomerales</taxon>
        <taxon>Glomeraceae</taxon>
        <taxon>Funneliformis</taxon>
    </lineage>
</organism>
<feature type="domain" description="Protein kinase" evidence="1">
    <location>
        <begin position="1"/>
        <end position="139"/>
    </location>
</feature>
<accession>A0A9W4T2X7</accession>
<dbReference type="InterPro" id="IPR001245">
    <property type="entry name" value="Ser-Thr/Tyr_kinase_cat_dom"/>
</dbReference>
<dbReference type="SUPFAM" id="SSF56112">
    <property type="entry name" value="Protein kinase-like (PK-like)"/>
    <property type="match status" value="1"/>
</dbReference>
<dbReference type="InterPro" id="IPR051681">
    <property type="entry name" value="Ser/Thr_Kinases-Pseudokinases"/>
</dbReference>
<proteinExistence type="predicted"/>
<dbReference type="EMBL" id="CAMKVN010006308">
    <property type="protein sequence ID" value="CAI2190141.1"/>
    <property type="molecule type" value="Genomic_DNA"/>
</dbReference>
<name>A0A9W4T2X7_9GLOM</name>
<dbReference type="PANTHER" id="PTHR44329">
    <property type="entry name" value="SERINE/THREONINE-PROTEIN KINASE TNNI3K-RELATED"/>
    <property type="match status" value="1"/>
</dbReference>
<dbReference type="OrthoDB" id="2412435at2759"/>
<evidence type="ECO:0000313" key="3">
    <source>
        <dbReference type="Proteomes" id="UP001153678"/>
    </source>
</evidence>
<evidence type="ECO:0000313" key="2">
    <source>
        <dbReference type="EMBL" id="CAI2190141.1"/>
    </source>
</evidence>
<dbReference type="Pfam" id="PF07714">
    <property type="entry name" value="PK_Tyr_Ser-Thr"/>
    <property type="match status" value="1"/>
</dbReference>
<gene>
    <name evidence="2" type="ORF">FWILDA_LOCUS14427</name>
</gene>
<feature type="non-terminal residue" evidence="2">
    <location>
        <position position="139"/>
    </location>
</feature>
<dbReference type="AlphaFoldDB" id="A0A9W4T2X7"/>